<evidence type="ECO:0000313" key="2">
    <source>
        <dbReference type="EMBL" id="CRK98646.1"/>
    </source>
</evidence>
<name>A0A1J1IHX0_9DIPT</name>
<evidence type="ECO:0000256" key="1">
    <source>
        <dbReference type="SAM" id="MobiDB-lite"/>
    </source>
</evidence>
<proteinExistence type="predicted"/>
<protein>
    <submittedName>
        <fullName evidence="2">CLUMA_CG012381, isoform A</fullName>
    </submittedName>
</protein>
<feature type="compositionally biased region" description="Basic and acidic residues" evidence="1">
    <location>
        <begin position="123"/>
        <end position="132"/>
    </location>
</feature>
<accession>A0A1J1IHX0</accession>
<gene>
    <name evidence="2" type="ORF">CLUMA_CG012381</name>
</gene>
<sequence>MNNIENKHTQLFVIDSPTSWKCYVQSPHKFTHSIISHEIESKERERETNKEPENNKINLFNISHDLILSASYDPNDSDMKLHRRTYKDEEKFSVLGKAQENQSANQESWRRQKEQSSSNYARRNMDSKKLFS</sequence>
<evidence type="ECO:0000313" key="3">
    <source>
        <dbReference type="Proteomes" id="UP000183832"/>
    </source>
</evidence>
<feature type="region of interest" description="Disordered" evidence="1">
    <location>
        <begin position="92"/>
        <end position="132"/>
    </location>
</feature>
<dbReference type="EMBL" id="CVRI01000048">
    <property type="protein sequence ID" value="CRK98646.1"/>
    <property type="molecule type" value="Genomic_DNA"/>
</dbReference>
<keyword evidence="3" id="KW-1185">Reference proteome</keyword>
<reference evidence="2 3" key="1">
    <citation type="submission" date="2015-04" db="EMBL/GenBank/DDBJ databases">
        <authorList>
            <person name="Syromyatnikov M.Y."/>
            <person name="Popov V.N."/>
        </authorList>
    </citation>
    <scope>NUCLEOTIDE SEQUENCE [LARGE SCALE GENOMIC DNA]</scope>
</reference>
<dbReference type="AlphaFoldDB" id="A0A1J1IHX0"/>
<dbReference type="Proteomes" id="UP000183832">
    <property type="component" value="Unassembled WGS sequence"/>
</dbReference>
<organism evidence="2 3">
    <name type="scientific">Clunio marinus</name>
    <dbReference type="NCBI Taxonomy" id="568069"/>
    <lineage>
        <taxon>Eukaryota</taxon>
        <taxon>Metazoa</taxon>
        <taxon>Ecdysozoa</taxon>
        <taxon>Arthropoda</taxon>
        <taxon>Hexapoda</taxon>
        <taxon>Insecta</taxon>
        <taxon>Pterygota</taxon>
        <taxon>Neoptera</taxon>
        <taxon>Endopterygota</taxon>
        <taxon>Diptera</taxon>
        <taxon>Nematocera</taxon>
        <taxon>Chironomoidea</taxon>
        <taxon>Chironomidae</taxon>
        <taxon>Clunio</taxon>
    </lineage>
</organism>